<dbReference type="GO" id="GO:0009089">
    <property type="term" value="P:lysine biosynthetic process via diaminopimelate"/>
    <property type="evidence" value="ECO:0007669"/>
    <property type="project" value="UniProtKB-UniPathway"/>
</dbReference>
<dbReference type="InterPro" id="IPR018510">
    <property type="entry name" value="DAP_epimerase_AS"/>
</dbReference>
<keyword evidence="4" id="KW-0963">Cytoplasm</keyword>
<dbReference type="PANTHER" id="PTHR31689:SF0">
    <property type="entry name" value="DIAMINOPIMELATE EPIMERASE"/>
    <property type="match status" value="1"/>
</dbReference>
<dbReference type="GO" id="GO:0005829">
    <property type="term" value="C:cytosol"/>
    <property type="evidence" value="ECO:0007669"/>
    <property type="project" value="TreeGrafter"/>
</dbReference>
<protein>
    <recommendedName>
        <fullName evidence="3">diaminopimelate epimerase</fullName>
        <ecNumber evidence="3">5.1.1.7</ecNumber>
    </recommendedName>
</protein>
<comment type="caution">
    <text evidence="9">The sequence shown here is derived from an EMBL/GenBank/DDBJ whole genome shotgun (WGS) entry which is preliminary data.</text>
</comment>
<dbReference type="NCBIfam" id="TIGR00652">
    <property type="entry name" value="DapF"/>
    <property type="match status" value="1"/>
</dbReference>
<evidence type="ECO:0000256" key="2">
    <source>
        <dbReference type="ARBA" id="ARBA00010219"/>
    </source>
</evidence>
<comment type="pathway">
    <text evidence="1">Amino-acid biosynthesis; L-lysine biosynthesis via DAP pathway; DL-2,6-diaminopimelate from LL-2,6-diaminopimelate: step 1/1.</text>
</comment>
<organism evidence="9">
    <name type="scientific">marine sediment metagenome</name>
    <dbReference type="NCBI Taxonomy" id="412755"/>
    <lineage>
        <taxon>unclassified sequences</taxon>
        <taxon>metagenomes</taxon>
        <taxon>ecological metagenomes</taxon>
    </lineage>
</organism>
<keyword evidence="5" id="KW-0028">Amino-acid biosynthesis</keyword>
<gene>
    <name evidence="9" type="ORF">LCGC14_0765480</name>
</gene>
<keyword evidence="7" id="KW-0413">Isomerase</keyword>
<dbReference type="Pfam" id="PF01678">
    <property type="entry name" value="DAP_epimerase"/>
    <property type="match status" value="1"/>
</dbReference>
<dbReference type="InterPro" id="IPR001653">
    <property type="entry name" value="DAP_epimerase_DapF"/>
</dbReference>
<name>A0A0F9PZY6_9ZZZZ</name>
<dbReference type="PROSITE" id="PS01326">
    <property type="entry name" value="DAP_EPIMERASE"/>
    <property type="match status" value="1"/>
</dbReference>
<evidence type="ECO:0000256" key="4">
    <source>
        <dbReference type="ARBA" id="ARBA00022490"/>
    </source>
</evidence>
<evidence type="ECO:0000256" key="3">
    <source>
        <dbReference type="ARBA" id="ARBA00013080"/>
    </source>
</evidence>
<dbReference type="UniPathway" id="UPA00034">
    <property type="reaction ID" value="UER00025"/>
</dbReference>
<evidence type="ECO:0000256" key="1">
    <source>
        <dbReference type="ARBA" id="ARBA00005196"/>
    </source>
</evidence>
<sequence length="191" mass="21506">MKLENLEFEKYHGLGNDYIIINDIKWNIPENKKSKLAITLCETHFSVGADGLIFVGSSKQADIKMRIFNNDGTEAEMCGNGIRCFSKYVYERKIVEKEVIRIETLKGIMVATLNIIQEVVVSVQIDMGSPILNCEEIPVISEGLLNKCVNEPIVILDRIFNFTAVSMGNPHAVIFIKDQLNDDELNMYGST</sequence>
<keyword evidence="6" id="KW-0457">Lysine biosynthesis</keyword>
<dbReference type="AlphaFoldDB" id="A0A0F9PZY6"/>
<feature type="non-terminal residue" evidence="9">
    <location>
        <position position="191"/>
    </location>
</feature>
<comment type="similarity">
    <text evidence="2">Belongs to the diaminopimelate epimerase family.</text>
</comment>
<dbReference type="EMBL" id="LAZR01001908">
    <property type="protein sequence ID" value="KKN37230.1"/>
    <property type="molecule type" value="Genomic_DNA"/>
</dbReference>
<comment type="catalytic activity">
    <reaction evidence="8">
        <text>(2S,6S)-2,6-diaminopimelate = meso-2,6-diaminopimelate</text>
        <dbReference type="Rhea" id="RHEA:15393"/>
        <dbReference type="ChEBI" id="CHEBI:57609"/>
        <dbReference type="ChEBI" id="CHEBI:57791"/>
        <dbReference type="EC" id="5.1.1.7"/>
    </reaction>
</comment>
<evidence type="ECO:0000256" key="5">
    <source>
        <dbReference type="ARBA" id="ARBA00022605"/>
    </source>
</evidence>
<evidence type="ECO:0000256" key="8">
    <source>
        <dbReference type="ARBA" id="ARBA00051712"/>
    </source>
</evidence>
<dbReference type="Gene3D" id="3.10.310.10">
    <property type="entry name" value="Diaminopimelate Epimerase, Chain A, domain 1"/>
    <property type="match status" value="2"/>
</dbReference>
<evidence type="ECO:0000256" key="7">
    <source>
        <dbReference type="ARBA" id="ARBA00023235"/>
    </source>
</evidence>
<dbReference type="EC" id="5.1.1.7" evidence="3"/>
<proteinExistence type="inferred from homology"/>
<reference evidence="9" key="1">
    <citation type="journal article" date="2015" name="Nature">
        <title>Complex archaea that bridge the gap between prokaryotes and eukaryotes.</title>
        <authorList>
            <person name="Spang A."/>
            <person name="Saw J.H."/>
            <person name="Jorgensen S.L."/>
            <person name="Zaremba-Niedzwiedzka K."/>
            <person name="Martijn J."/>
            <person name="Lind A.E."/>
            <person name="van Eijk R."/>
            <person name="Schleper C."/>
            <person name="Guy L."/>
            <person name="Ettema T.J."/>
        </authorList>
    </citation>
    <scope>NUCLEOTIDE SEQUENCE</scope>
</reference>
<accession>A0A0F9PZY6</accession>
<dbReference type="PANTHER" id="PTHR31689">
    <property type="entry name" value="DIAMINOPIMELATE EPIMERASE, CHLOROPLASTIC"/>
    <property type="match status" value="1"/>
</dbReference>
<dbReference type="SUPFAM" id="SSF54506">
    <property type="entry name" value="Diaminopimelate epimerase-like"/>
    <property type="match status" value="2"/>
</dbReference>
<evidence type="ECO:0000256" key="6">
    <source>
        <dbReference type="ARBA" id="ARBA00023154"/>
    </source>
</evidence>
<dbReference type="FunFam" id="3.10.310.10:FF:000001">
    <property type="entry name" value="Diaminopimelate epimerase"/>
    <property type="match status" value="1"/>
</dbReference>
<evidence type="ECO:0000313" key="9">
    <source>
        <dbReference type="EMBL" id="KKN37230.1"/>
    </source>
</evidence>
<dbReference type="GO" id="GO:0008837">
    <property type="term" value="F:diaminopimelate epimerase activity"/>
    <property type="evidence" value="ECO:0007669"/>
    <property type="project" value="UniProtKB-EC"/>
</dbReference>